<proteinExistence type="predicted"/>
<organism evidence="1 2">
    <name type="scientific">Xanthobacter tagetidis</name>
    <dbReference type="NCBI Taxonomy" id="60216"/>
    <lineage>
        <taxon>Bacteria</taxon>
        <taxon>Pseudomonadati</taxon>
        <taxon>Pseudomonadota</taxon>
        <taxon>Alphaproteobacteria</taxon>
        <taxon>Hyphomicrobiales</taxon>
        <taxon>Xanthobacteraceae</taxon>
        <taxon>Xanthobacter</taxon>
    </lineage>
</organism>
<dbReference type="Proteomes" id="UP000269692">
    <property type="component" value="Unassembled WGS sequence"/>
</dbReference>
<reference evidence="1 2" key="1">
    <citation type="submission" date="2018-10" db="EMBL/GenBank/DDBJ databases">
        <title>Xanthobacter tagetidis genome sequencing and assembly.</title>
        <authorList>
            <person name="Maclea K.S."/>
            <person name="Goen A.E."/>
            <person name="Fatima S.A."/>
        </authorList>
    </citation>
    <scope>NUCLEOTIDE SEQUENCE [LARGE SCALE GENOMIC DNA]</scope>
    <source>
        <strain evidence="1 2">ATCC 700314</strain>
    </source>
</reference>
<gene>
    <name evidence="1" type="ORF">D9R14_07745</name>
</gene>
<name>A0A3L7AH86_9HYPH</name>
<comment type="caution">
    <text evidence="1">The sequence shown here is derived from an EMBL/GenBank/DDBJ whole genome shotgun (WGS) entry which is preliminary data.</text>
</comment>
<dbReference type="AlphaFoldDB" id="A0A3L7AH86"/>
<dbReference type="RefSeq" id="WP_121622757.1">
    <property type="nucleotide sequence ID" value="NZ_JACIIW010000001.1"/>
</dbReference>
<evidence type="ECO:0000313" key="1">
    <source>
        <dbReference type="EMBL" id="RLP79547.1"/>
    </source>
</evidence>
<evidence type="ECO:0000313" key="2">
    <source>
        <dbReference type="Proteomes" id="UP000269692"/>
    </source>
</evidence>
<accession>A0A3L7AH86</accession>
<keyword evidence="2" id="KW-1185">Reference proteome</keyword>
<protein>
    <submittedName>
        <fullName evidence="1">Uncharacterized protein</fullName>
    </submittedName>
</protein>
<dbReference type="EMBL" id="RCTF01000005">
    <property type="protein sequence ID" value="RLP79547.1"/>
    <property type="molecule type" value="Genomic_DNA"/>
</dbReference>
<sequence>MSDSANRGWTAIIQYPGLKPIRFGTTLVRRDAPDQEVEAAIRADIVTSLPAGFTLLSMEPGAVFFVPEESP</sequence>